<evidence type="ECO:0000313" key="2">
    <source>
        <dbReference type="Proteomes" id="UP001431783"/>
    </source>
</evidence>
<accession>A0AAW1UFC8</accession>
<protein>
    <submittedName>
        <fullName evidence="1">Uncharacterized protein</fullName>
    </submittedName>
</protein>
<gene>
    <name evidence="1" type="ORF">WA026_020407</name>
</gene>
<reference evidence="1 2" key="1">
    <citation type="submission" date="2023-03" db="EMBL/GenBank/DDBJ databases">
        <title>Genome insight into feeding habits of ladybird beetles.</title>
        <authorList>
            <person name="Li H.-S."/>
            <person name="Huang Y.-H."/>
            <person name="Pang H."/>
        </authorList>
    </citation>
    <scope>NUCLEOTIDE SEQUENCE [LARGE SCALE GENOMIC DNA]</scope>
    <source>
        <strain evidence="1">SYSU_2023b</strain>
        <tissue evidence="1">Whole body</tissue>
    </source>
</reference>
<dbReference type="AlphaFoldDB" id="A0AAW1UFC8"/>
<sequence>MDEGWESHVSPLMMGVGMGDMEGLGDMPACGGGGHEIGSDMMSQHHQTMRSGHVELNGDMHHEMEREIGAEMGAGMREQNRGCMVSHHNDYFGQEVSLTLRKTGKMNGITPIFIQEFCYNQ</sequence>
<name>A0AAW1UFC8_9CUCU</name>
<dbReference type="EMBL" id="JARQZJ010000074">
    <property type="protein sequence ID" value="KAK9882297.1"/>
    <property type="molecule type" value="Genomic_DNA"/>
</dbReference>
<organism evidence="1 2">
    <name type="scientific">Henosepilachna vigintioctopunctata</name>
    <dbReference type="NCBI Taxonomy" id="420089"/>
    <lineage>
        <taxon>Eukaryota</taxon>
        <taxon>Metazoa</taxon>
        <taxon>Ecdysozoa</taxon>
        <taxon>Arthropoda</taxon>
        <taxon>Hexapoda</taxon>
        <taxon>Insecta</taxon>
        <taxon>Pterygota</taxon>
        <taxon>Neoptera</taxon>
        <taxon>Endopterygota</taxon>
        <taxon>Coleoptera</taxon>
        <taxon>Polyphaga</taxon>
        <taxon>Cucujiformia</taxon>
        <taxon>Coccinelloidea</taxon>
        <taxon>Coccinellidae</taxon>
        <taxon>Epilachninae</taxon>
        <taxon>Epilachnini</taxon>
        <taxon>Henosepilachna</taxon>
    </lineage>
</organism>
<dbReference type="Proteomes" id="UP001431783">
    <property type="component" value="Unassembled WGS sequence"/>
</dbReference>
<comment type="caution">
    <text evidence="1">The sequence shown here is derived from an EMBL/GenBank/DDBJ whole genome shotgun (WGS) entry which is preliminary data.</text>
</comment>
<keyword evidence="2" id="KW-1185">Reference proteome</keyword>
<evidence type="ECO:0000313" key="1">
    <source>
        <dbReference type="EMBL" id="KAK9882297.1"/>
    </source>
</evidence>
<proteinExistence type="predicted"/>